<proteinExistence type="predicted"/>
<dbReference type="AlphaFoldDB" id="I4D7N2"/>
<protein>
    <submittedName>
        <fullName evidence="1">Uncharacterized protein</fullName>
    </submittedName>
</protein>
<dbReference type="HOGENOM" id="CLU_195860_0_0_9"/>
<reference evidence="1 2" key="1">
    <citation type="journal article" date="2012" name="J. Bacteriol.">
        <title>Complete genome sequences of Desulfosporosinus orientis DSM765T, Desulfosporosinus youngiae DSM17734T, Desulfosporosinus meridiei DSM13257T, and Desulfosporosinus acidiphilus DSM22704T.</title>
        <authorList>
            <person name="Pester M."/>
            <person name="Brambilla E."/>
            <person name="Alazard D."/>
            <person name="Rattei T."/>
            <person name="Weinmaier T."/>
            <person name="Han J."/>
            <person name="Lucas S."/>
            <person name="Lapidus A."/>
            <person name="Cheng J.F."/>
            <person name="Goodwin L."/>
            <person name="Pitluck S."/>
            <person name="Peters L."/>
            <person name="Ovchinnikova G."/>
            <person name="Teshima H."/>
            <person name="Detter J.C."/>
            <person name="Han C.S."/>
            <person name="Tapia R."/>
            <person name="Land M.L."/>
            <person name="Hauser L."/>
            <person name="Kyrpides N.C."/>
            <person name="Ivanova N.N."/>
            <person name="Pagani I."/>
            <person name="Huntmann M."/>
            <person name="Wei C.L."/>
            <person name="Davenport K.W."/>
            <person name="Daligault H."/>
            <person name="Chain P.S."/>
            <person name="Chen A."/>
            <person name="Mavromatis K."/>
            <person name="Markowitz V."/>
            <person name="Szeto E."/>
            <person name="Mikhailova N."/>
            <person name="Pati A."/>
            <person name="Wagner M."/>
            <person name="Woyke T."/>
            <person name="Ollivier B."/>
            <person name="Klenk H.P."/>
            <person name="Spring S."/>
            <person name="Loy A."/>
        </authorList>
    </citation>
    <scope>NUCLEOTIDE SEQUENCE [LARGE SCALE GENOMIC DNA]</scope>
    <source>
        <strain evidence="2">DSM 22704 / JCM 16185 / SJ4</strain>
    </source>
</reference>
<dbReference type="OrthoDB" id="1938377at2"/>
<name>I4D7N2_DESAJ</name>
<dbReference type="RefSeq" id="WP_014827799.1">
    <property type="nucleotide sequence ID" value="NC_018068.1"/>
</dbReference>
<keyword evidence="2" id="KW-1185">Reference proteome</keyword>
<accession>I4D7N2</accession>
<dbReference type="eggNOG" id="ENOG5033JW1">
    <property type="taxonomic scope" value="Bacteria"/>
</dbReference>
<gene>
    <name evidence="1" type="ordered locus">Desaci_2894</name>
</gene>
<evidence type="ECO:0000313" key="2">
    <source>
        <dbReference type="Proteomes" id="UP000002892"/>
    </source>
</evidence>
<dbReference type="KEGG" id="dai:Desaci_2894"/>
<organism evidence="1 2">
    <name type="scientific">Desulfosporosinus acidiphilus (strain DSM 22704 / JCM 16185 / SJ4)</name>
    <dbReference type="NCBI Taxonomy" id="646529"/>
    <lineage>
        <taxon>Bacteria</taxon>
        <taxon>Bacillati</taxon>
        <taxon>Bacillota</taxon>
        <taxon>Clostridia</taxon>
        <taxon>Eubacteriales</taxon>
        <taxon>Desulfitobacteriaceae</taxon>
        <taxon>Desulfosporosinus</taxon>
    </lineage>
</organism>
<dbReference type="Proteomes" id="UP000002892">
    <property type="component" value="Chromosome"/>
</dbReference>
<dbReference type="EMBL" id="CP003639">
    <property type="protein sequence ID" value="AFM41806.1"/>
    <property type="molecule type" value="Genomic_DNA"/>
</dbReference>
<sequence>MKKIGEPCILENRPCSNCGECELCDLDPSKLCDNCCRCINTLEGDYAEIGIDDILLNNEEKSSGNRYKKKSLKYTFKR</sequence>
<dbReference type="STRING" id="646529.Desaci_2894"/>
<evidence type="ECO:0000313" key="1">
    <source>
        <dbReference type="EMBL" id="AFM41806.1"/>
    </source>
</evidence>